<keyword evidence="8" id="KW-1185">Reference proteome</keyword>
<feature type="compositionally biased region" description="Basic and acidic residues" evidence="5">
    <location>
        <begin position="1360"/>
        <end position="1369"/>
    </location>
</feature>
<protein>
    <recommendedName>
        <fullName evidence="6">IF rod domain-containing protein</fullName>
    </recommendedName>
</protein>
<comment type="similarity">
    <text evidence="3">Belongs to the intermediate filament family.</text>
</comment>
<dbReference type="GO" id="GO:0031730">
    <property type="term" value="F:CCR5 chemokine receptor binding"/>
    <property type="evidence" value="ECO:0007669"/>
    <property type="project" value="TreeGrafter"/>
</dbReference>
<feature type="coiled-coil region" evidence="4">
    <location>
        <begin position="106"/>
        <end position="176"/>
    </location>
</feature>
<feature type="compositionally biased region" description="Acidic residues" evidence="5">
    <location>
        <begin position="1113"/>
        <end position="1124"/>
    </location>
</feature>
<sequence>MSRMETYPATISLGEESAQMWSLNKRLEAYLSRVKALEEENELLRAEIHHLKSTKSNKSVMRKYHDEIMKLRDALDDGHREMVQVETDRDCICEEIEHVKDLCLQEKQAQEDIKKELSESKKLLEEEKRAQIWLKERLVHLEEEMEDIIKTHEEDKALMEEEISSYSQRLENFKLAPVNFNPVNVEDYANKMSQIWQGAVEDYTNEVSALEANLSQAKENLKKVLEENKQSQLQLQNLDRDLQNLKGKKEMLEELLAKQWMEQQDEESALQLEVETLEKEKQDLRAQIAQVLEDRQQLMHLKMSLSLEVATYRSLLEAENTRVYSPVADYKISFHDAALEQSTFRKSRHENTKSLVSRDNRLNSNKKQSVETPRTNRYLNVKSTSFSNRASPVTKEFQKVSSVLQSQSLNYTKATSAQTSTPLPPLESNLGRRPQNGETFTKSKVEDISKSYTQGASKSITKESTRKETIARPVVNENAQDTGLIKTDTKADAEGELLLSTEKEATWTPVEFSLKADVKQNQVISELELEEQHESVEAQNKDRLVFEKAHQEKIDIEVSRANDDHLVEGFGNVIEKQEIISQIVSCEREYVEKAELVEPQEHQNIETPLKANNEELRKVLDFTKPNTQDLNEPSVPSLNAVPDQDIEYSLDLELDFDTPVSSYVDNSSEAIDEEKEILHLKKEPDSSQETSHYLEAEVNLQEEVVTMDQKAQILGFSKPDNNQLFDDEQNITKNEQKREIEEYNEKTEKDVPEDAINDNSLDQQPPRQDIFEEPHILDIKSHVDQYENTKQEYTPFEQVKQEGLELDVASESVDQEDYKNDHEHDGNIIDVEQNIYDSTHIEQSSIVVVKEVYQHTNHQVLEDLEELQLESQEAKYSLKEITEEFIDTNQEESEEPKNEEIFHSTDNVQKEVVLDSQQPDLDDVMSDDVNVTKEEGQQVDEDYTENEHVVQAQESEEEGDQMLDTQPEVKQEELHDIVQEETMIPDKQEEDIQTLKIEIEQSEGNQLLDMETLISNEEDKNIQKPEEEIEKSDISESVQLTPGEEEVSSAPEHKEEDEEDVIEENYEVCTVVEYTKSIKTEVIPQSVHEESNIIDKVEPTPAGVKDDSFISEDKEEQVSEEDYEISTAEYTKSVKTEVTVHEEYVSHEEDNITEREEPLPPGEKEHSCIQQHETVKEQEQGVCLEHTQEGESLLGDTEPFIERQAEVFADVEQDIVKLDDVQQDSEDDQDSPSYKKTDFVPETEALVQEPEDKDHEESAKVVVTDEEYIASKEDETKQEKGDAIQESQLLKNETNVQLNDVSDIELEEKGCFEVEEGKESYHEEVEVAKEVSYQEVEAQQVDYQIEEKVEEVEEIHKSYDQGINKKQEENVQQDLEGQESYQHDVEEKLEGDHQEVEEKLETDHHEVEETHESYHQEIEEKHEGDHQEVEEKIETDHHEVEETHESYHQEIEEKHEGDHQEVEEKLETDHQEEEETPER</sequence>
<dbReference type="GO" id="GO:0030844">
    <property type="term" value="P:positive regulation of intermediate filament depolymerization"/>
    <property type="evidence" value="ECO:0007669"/>
    <property type="project" value="TreeGrafter"/>
</dbReference>
<dbReference type="Pfam" id="PF00038">
    <property type="entry name" value="Filament"/>
    <property type="match status" value="1"/>
</dbReference>
<comment type="caution">
    <text evidence="7">The sequence shown here is derived from an EMBL/GenBank/DDBJ whole genome shotgun (WGS) entry which is preliminary data.</text>
</comment>
<feature type="compositionally biased region" description="Basic and acidic residues" evidence="5">
    <location>
        <begin position="349"/>
        <end position="361"/>
    </location>
</feature>
<keyword evidence="2 4" id="KW-0175">Coiled coil</keyword>
<proteinExistence type="inferred from homology"/>
<dbReference type="InterPro" id="IPR039008">
    <property type="entry name" value="IF_rod_dom"/>
</dbReference>
<feature type="coiled-coil region" evidence="4">
    <location>
        <begin position="850"/>
        <end position="884"/>
    </location>
</feature>
<feature type="compositionally biased region" description="Polar residues" evidence="5">
    <location>
        <begin position="362"/>
        <end position="377"/>
    </location>
</feature>
<feature type="region of interest" description="Disordered" evidence="5">
    <location>
        <begin position="344"/>
        <end position="377"/>
    </location>
</feature>
<dbReference type="FunFam" id="1.20.5.170:FF:000081">
    <property type="entry name" value="Nestin"/>
    <property type="match status" value="1"/>
</dbReference>
<dbReference type="GO" id="GO:0005882">
    <property type="term" value="C:intermediate filament"/>
    <property type="evidence" value="ECO:0007669"/>
    <property type="project" value="UniProtKB-KW"/>
</dbReference>
<feature type="compositionally biased region" description="Acidic residues" evidence="5">
    <location>
        <begin position="1470"/>
        <end position="1479"/>
    </location>
</feature>
<evidence type="ECO:0000313" key="8">
    <source>
        <dbReference type="Proteomes" id="UP000824782"/>
    </source>
</evidence>
<gene>
    <name evidence="7" type="ORF">GDO81_030078</name>
</gene>
<evidence type="ECO:0000256" key="5">
    <source>
        <dbReference type="SAM" id="MobiDB-lite"/>
    </source>
</evidence>
<evidence type="ECO:0000256" key="2">
    <source>
        <dbReference type="ARBA" id="ARBA00023054"/>
    </source>
</evidence>
<dbReference type="PROSITE" id="PS51842">
    <property type="entry name" value="IF_ROD_2"/>
    <property type="match status" value="1"/>
</dbReference>
<feature type="compositionally biased region" description="Basic and acidic residues" evidence="5">
    <location>
        <begin position="1381"/>
        <end position="1469"/>
    </location>
</feature>
<feature type="domain" description="IF rod" evidence="6">
    <location>
        <begin position="16"/>
        <end position="323"/>
    </location>
</feature>
<dbReference type="PANTHER" id="PTHR47051:SF1">
    <property type="entry name" value="NESTIN"/>
    <property type="match status" value="1"/>
</dbReference>
<dbReference type="PANTHER" id="PTHR47051">
    <property type="entry name" value="NESTIN"/>
    <property type="match status" value="1"/>
</dbReference>
<dbReference type="PROSITE" id="PS00226">
    <property type="entry name" value="IF_ROD_1"/>
    <property type="match status" value="1"/>
</dbReference>
<evidence type="ECO:0000259" key="6">
    <source>
        <dbReference type="PROSITE" id="PS51842"/>
    </source>
</evidence>
<organism evidence="7 8">
    <name type="scientific">Engystomops pustulosus</name>
    <name type="common">Tungara frog</name>
    <name type="synonym">Physalaemus pustulosus</name>
    <dbReference type="NCBI Taxonomy" id="76066"/>
    <lineage>
        <taxon>Eukaryota</taxon>
        <taxon>Metazoa</taxon>
        <taxon>Chordata</taxon>
        <taxon>Craniata</taxon>
        <taxon>Vertebrata</taxon>
        <taxon>Euteleostomi</taxon>
        <taxon>Amphibia</taxon>
        <taxon>Batrachia</taxon>
        <taxon>Anura</taxon>
        <taxon>Neobatrachia</taxon>
        <taxon>Hyloidea</taxon>
        <taxon>Leptodactylidae</taxon>
        <taxon>Leiuperinae</taxon>
        <taxon>Engystomops</taxon>
    </lineage>
</organism>
<feature type="compositionally biased region" description="Basic and acidic residues" evidence="5">
    <location>
        <begin position="734"/>
        <end position="750"/>
    </location>
</feature>
<feature type="region of interest" description="Disordered" evidence="5">
    <location>
        <begin position="1015"/>
        <end position="1061"/>
    </location>
</feature>
<dbReference type="GO" id="GO:0019215">
    <property type="term" value="F:intermediate filament binding"/>
    <property type="evidence" value="ECO:0007669"/>
    <property type="project" value="InterPro"/>
</dbReference>
<dbReference type="EMBL" id="WNYA01000984">
    <property type="protein sequence ID" value="KAG8546667.1"/>
    <property type="molecule type" value="Genomic_DNA"/>
</dbReference>
<dbReference type="InterPro" id="IPR031211">
    <property type="entry name" value="Nestin"/>
</dbReference>
<reference evidence="7" key="1">
    <citation type="thesis" date="2020" institute="ProQuest LLC" country="789 East Eisenhower Parkway, Ann Arbor, MI, USA">
        <title>Comparative Genomics and Chromosome Evolution.</title>
        <authorList>
            <person name="Mudd A.B."/>
        </authorList>
    </citation>
    <scope>NUCLEOTIDE SEQUENCE</scope>
    <source>
        <strain evidence="7">237g6f4</strain>
        <tissue evidence="7">Blood</tissue>
    </source>
</reference>
<evidence type="ECO:0000313" key="7">
    <source>
        <dbReference type="EMBL" id="KAG8546667.1"/>
    </source>
</evidence>
<feature type="region of interest" description="Disordered" evidence="5">
    <location>
        <begin position="1360"/>
        <end position="1479"/>
    </location>
</feature>
<feature type="coiled-coil region" evidence="4">
    <location>
        <begin position="200"/>
        <end position="301"/>
    </location>
</feature>
<dbReference type="Gene3D" id="1.20.5.1160">
    <property type="entry name" value="Vasodilator-stimulated phosphoprotein"/>
    <property type="match status" value="1"/>
</dbReference>
<dbReference type="SUPFAM" id="SSF64593">
    <property type="entry name" value="Intermediate filament protein, coiled coil region"/>
    <property type="match status" value="2"/>
</dbReference>
<evidence type="ECO:0000256" key="1">
    <source>
        <dbReference type="ARBA" id="ARBA00022754"/>
    </source>
</evidence>
<feature type="compositionally biased region" description="Basic and acidic residues" evidence="5">
    <location>
        <begin position="1017"/>
        <end position="1034"/>
    </location>
</feature>
<feature type="coiled-coil region" evidence="4">
    <location>
        <begin position="20"/>
        <end position="54"/>
    </location>
</feature>
<evidence type="ECO:0000256" key="4">
    <source>
        <dbReference type="SAM" id="Coils"/>
    </source>
</evidence>
<feature type="region of interest" description="Disordered" evidence="5">
    <location>
        <begin position="1217"/>
        <end position="1260"/>
    </location>
</feature>
<feature type="compositionally biased region" description="Acidic residues" evidence="5">
    <location>
        <begin position="1221"/>
        <end position="1230"/>
    </location>
</feature>
<feature type="compositionally biased region" description="Basic and acidic residues" evidence="5">
    <location>
        <begin position="1250"/>
        <end position="1259"/>
    </location>
</feature>
<accession>A0AAV6ZBU1</accession>
<feature type="region of interest" description="Disordered" evidence="5">
    <location>
        <begin position="1146"/>
        <end position="1167"/>
    </location>
</feature>
<dbReference type="SMART" id="SM01391">
    <property type="entry name" value="Filament"/>
    <property type="match status" value="1"/>
</dbReference>
<dbReference type="Gene3D" id="1.20.5.170">
    <property type="match status" value="1"/>
</dbReference>
<evidence type="ECO:0000256" key="3">
    <source>
        <dbReference type="RuleBase" id="RU000685"/>
    </source>
</evidence>
<feature type="region of interest" description="Disordered" evidence="5">
    <location>
        <begin position="717"/>
        <end position="750"/>
    </location>
</feature>
<dbReference type="InterPro" id="IPR018039">
    <property type="entry name" value="IF_conserved"/>
</dbReference>
<keyword evidence="1 3" id="KW-0403">Intermediate filament</keyword>
<name>A0AAV6ZBU1_ENGPU</name>
<feature type="compositionally biased region" description="Basic and acidic residues" evidence="5">
    <location>
        <begin position="1092"/>
        <end position="1112"/>
    </location>
</feature>
<feature type="region of interest" description="Disordered" evidence="5">
    <location>
        <begin position="413"/>
        <end position="438"/>
    </location>
</feature>
<dbReference type="Proteomes" id="UP000824782">
    <property type="component" value="Unassembled WGS sequence"/>
</dbReference>
<feature type="region of interest" description="Disordered" evidence="5">
    <location>
        <begin position="1092"/>
        <end position="1124"/>
    </location>
</feature>